<reference evidence="1 2" key="1">
    <citation type="submission" date="2021-06" db="EMBL/GenBank/DDBJ databases">
        <authorList>
            <person name="Palmer J.M."/>
        </authorList>
    </citation>
    <scope>NUCLEOTIDE SEQUENCE [LARGE SCALE GENOMIC DNA]</scope>
    <source>
        <strain evidence="1 2">AS_MEX2019</strain>
        <tissue evidence="1">Muscle</tissue>
    </source>
</reference>
<accession>A0ABV0XUI1</accession>
<evidence type="ECO:0000313" key="2">
    <source>
        <dbReference type="Proteomes" id="UP001469553"/>
    </source>
</evidence>
<name>A0ABV0XUI1_9TELE</name>
<dbReference type="EMBL" id="JAHRIP010012600">
    <property type="protein sequence ID" value="MEQ2285131.1"/>
    <property type="molecule type" value="Genomic_DNA"/>
</dbReference>
<comment type="caution">
    <text evidence="1">The sequence shown here is derived from an EMBL/GenBank/DDBJ whole genome shotgun (WGS) entry which is preliminary data.</text>
</comment>
<sequence>MFVYVSFLSFCVCTGGNMFSSIPQDESISGPIYTATLSHENKAFLLWSKVFFCSLSLSISTAVIPQCVSALGYKAVNHSNSRPAESCNLYQNILEQTYLA</sequence>
<organism evidence="1 2">
    <name type="scientific">Ameca splendens</name>
    <dbReference type="NCBI Taxonomy" id="208324"/>
    <lineage>
        <taxon>Eukaryota</taxon>
        <taxon>Metazoa</taxon>
        <taxon>Chordata</taxon>
        <taxon>Craniata</taxon>
        <taxon>Vertebrata</taxon>
        <taxon>Euteleostomi</taxon>
        <taxon>Actinopterygii</taxon>
        <taxon>Neopterygii</taxon>
        <taxon>Teleostei</taxon>
        <taxon>Neoteleostei</taxon>
        <taxon>Acanthomorphata</taxon>
        <taxon>Ovalentaria</taxon>
        <taxon>Atherinomorphae</taxon>
        <taxon>Cyprinodontiformes</taxon>
        <taxon>Goodeidae</taxon>
        <taxon>Ameca</taxon>
    </lineage>
</organism>
<evidence type="ECO:0000313" key="1">
    <source>
        <dbReference type="EMBL" id="MEQ2285131.1"/>
    </source>
</evidence>
<protein>
    <submittedName>
        <fullName evidence="1">Uncharacterized protein</fullName>
    </submittedName>
</protein>
<proteinExistence type="predicted"/>
<dbReference type="Proteomes" id="UP001469553">
    <property type="component" value="Unassembled WGS sequence"/>
</dbReference>
<keyword evidence="2" id="KW-1185">Reference proteome</keyword>
<gene>
    <name evidence="1" type="ORF">AMECASPLE_028715</name>
</gene>